<dbReference type="InterPro" id="IPR036820">
    <property type="entry name" value="Archease_dom_sf"/>
</dbReference>
<evidence type="ECO:0000259" key="5">
    <source>
        <dbReference type="Pfam" id="PF01951"/>
    </source>
</evidence>
<gene>
    <name evidence="6" type="ORF">IMF26_06990</name>
</gene>
<evidence type="ECO:0000256" key="3">
    <source>
        <dbReference type="ARBA" id="ARBA00022723"/>
    </source>
</evidence>
<dbReference type="KEGG" id="fcz:IMF26_06990"/>
<comment type="similarity">
    <text evidence="1">Belongs to the archease family.</text>
</comment>
<sequence>MSGGYDIQDHTADLRLRVWGSNFRETLTWACLGMWSLITDTETVPREMTWEVEVTGSDPEELLVNFLNEQLVLLEADGLVAGGVEFLNVEERGDRYKVKAVFSGCRIDKLSKPLDRQIKAATYHRLEVAPTGASITFDV</sequence>
<dbReference type="InterPro" id="IPR023572">
    <property type="entry name" value="Archease_dom"/>
</dbReference>
<dbReference type="AlphaFoldDB" id="A0AAT9L9S8"/>
<dbReference type="GO" id="GO:0008033">
    <property type="term" value="P:tRNA processing"/>
    <property type="evidence" value="ECO:0007669"/>
    <property type="project" value="UniProtKB-KW"/>
</dbReference>
<dbReference type="Pfam" id="PF01951">
    <property type="entry name" value="Archease"/>
    <property type="match status" value="1"/>
</dbReference>
<reference evidence="6" key="1">
    <citation type="submission" date="2020-10" db="EMBL/GenBank/DDBJ databases">
        <authorList>
            <person name="Kadnikov V."/>
            <person name="Beletsky A.V."/>
            <person name="Mardanov A.V."/>
            <person name="Karnachuk O.V."/>
            <person name="Ravin N.V."/>
        </authorList>
    </citation>
    <scope>NUCLEOTIDE SEQUENCE</scope>
    <source>
        <strain evidence="6">Bu02</strain>
    </source>
</reference>
<dbReference type="GO" id="GO:0046872">
    <property type="term" value="F:metal ion binding"/>
    <property type="evidence" value="ECO:0007669"/>
    <property type="project" value="UniProtKB-KW"/>
</dbReference>
<evidence type="ECO:0000256" key="4">
    <source>
        <dbReference type="ARBA" id="ARBA00022837"/>
    </source>
</evidence>
<feature type="domain" description="Archease" evidence="5">
    <location>
        <begin position="5"/>
        <end position="137"/>
    </location>
</feature>
<evidence type="ECO:0000313" key="6">
    <source>
        <dbReference type="EMBL" id="QUL97835.1"/>
    </source>
</evidence>
<evidence type="ECO:0000256" key="1">
    <source>
        <dbReference type="ARBA" id="ARBA00007963"/>
    </source>
</evidence>
<dbReference type="Gene3D" id="3.55.10.10">
    <property type="entry name" value="Archease domain"/>
    <property type="match status" value="1"/>
</dbReference>
<dbReference type="InterPro" id="IPR002804">
    <property type="entry name" value="Archease"/>
</dbReference>
<dbReference type="SUPFAM" id="SSF69819">
    <property type="entry name" value="MTH1598-like"/>
    <property type="match status" value="1"/>
</dbReference>
<keyword evidence="2" id="KW-0819">tRNA processing</keyword>
<accession>A0AAT9L9S8</accession>
<keyword evidence="4" id="KW-0106">Calcium</keyword>
<name>A0AAT9L9S8_9FIRM</name>
<organism evidence="6">
    <name type="scientific">Candidatus Fermentithermobacillus carboniphilus</name>
    <dbReference type="NCBI Taxonomy" id="3085328"/>
    <lineage>
        <taxon>Bacteria</taxon>
        <taxon>Bacillati</taxon>
        <taxon>Bacillota</taxon>
        <taxon>Candidatus Fermentithermobacillia</taxon>
        <taxon>Candidatus Fermentithermobacillales</taxon>
        <taxon>Candidatus Fermentithermobacillaceae</taxon>
        <taxon>Candidatus Fermentithermobacillus</taxon>
    </lineage>
</organism>
<evidence type="ECO:0000256" key="2">
    <source>
        <dbReference type="ARBA" id="ARBA00022694"/>
    </source>
</evidence>
<dbReference type="PANTHER" id="PTHR12682">
    <property type="entry name" value="ARCHEASE"/>
    <property type="match status" value="1"/>
</dbReference>
<reference evidence="6" key="2">
    <citation type="journal article" date="2023" name="Biology">
        <title>Prokaryotic Life Associated with Coal-Fire Gas Vents Revealed by Metagenomics.</title>
        <authorList>
            <person name="Kadnikov V.V."/>
            <person name="Mardanov A.V."/>
            <person name="Beletsky A.V."/>
            <person name="Karnachuk O.V."/>
            <person name="Ravin N.V."/>
        </authorList>
    </citation>
    <scope>NUCLEOTIDE SEQUENCE</scope>
    <source>
        <strain evidence="6">Bu02</strain>
    </source>
</reference>
<keyword evidence="3" id="KW-0479">Metal-binding</keyword>
<dbReference type="EMBL" id="CP062796">
    <property type="protein sequence ID" value="QUL97835.1"/>
    <property type="molecule type" value="Genomic_DNA"/>
</dbReference>
<dbReference type="PANTHER" id="PTHR12682:SF11">
    <property type="entry name" value="PROTEIN ARCHEASE"/>
    <property type="match status" value="1"/>
</dbReference>
<proteinExistence type="inferred from homology"/>
<protein>
    <submittedName>
        <fullName evidence="6">Archease</fullName>
    </submittedName>
</protein>